<keyword evidence="1" id="KW-0812">Transmembrane</keyword>
<dbReference type="EMBL" id="FORY01000004">
    <property type="protein sequence ID" value="SFJ38521.1"/>
    <property type="molecule type" value="Genomic_DNA"/>
</dbReference>
<reference evidence="2 3" key="1">
    <citation type="submission" date="2016-10" db="EMBL/GenBank/DDBJ databases">
        <authorList>
            <person name="de Groot N.N."/>
        </authorList>
    </citation>
    <scope>NUCLEOTIDE SEQUENCE [LARGE SCALE GENOMIC DNA]</scope>
    <source>
        <strain evidence="2 3">CGMCC 1.8891</strain>
    </source>
</reference>
<feature type="transmembrane region" description="Helical" evidence="1">
    <location>
        <begin position="294"/>
        <end position="314"/>
    </location>
</feature>
<dbReference type="Pfam" id="PF13795">
    <property type="entry name" value="HupE_UreJ_2"/>
    <property type="match status" value="1"/>
</dbReference>
<keyword evidence="3" id="KW-1185">Reference proteome</keyword>
<feature type="transmembrane region" description="Helical" evidence="1">
    <location>
        <begin position="363"/>
        <end position="382"/>
    </location>
</feature>
<evidence type="ECO:0000256" key="1">
    <source>
        <dbReference type="SAM" id="Phobius"/>
    </source>
</evidence>
<feature type="transmembrane region" description="Helical" evidence="1">
    <location>
        <begin position="218"/>
        <end position="235"/>
    </location>
</feature>
<dbReference type="RefSeq" id="WP_066601408.1">
    <property type="nucleotide sequence ID" value="NZ_FORY01000004.1"/>
</dbReference>
<evidence type="ECO:0000313" key="2">
    <source>
        <dbReference type="EMBL" id="SFJ38521.1"/>
    </source>
</evidence>
<organism evidence="2 3">
    <name type="scientific">Celeribacter halophilus</name>
    <dbReference type="NCBI Taxonomy" id="576117"/>
    <lineage>
        <taxon>Bacteria</taxon>
        <taxon>Pseudomonadati</taxon>
        <taxon>Pseudomonadota</taxon>
        <taxon>Alphaproteobacteria</taxon>
        <taxon>Rhodobacterales</taxon>
        <taxon>Roseobacteraceae</taxon>
        <taxon>Celeribacter</taxon>
    </lineage>
</organism>
<feature type="transmembrane region" description="Helical" evidence="1">
    <location>
        <begin position="326"/>
        <end position="351"/>
    </location>
</feature>
<dbReference type="AlphaFoldDB" id="A0A1I3QZ14"/>
<evidence type="ECO:0000313" key="3">
    <source>
        <dbReference type="Proteomes" id="UP000183299"/>
    </source>
</evidence>
<protein>
    <submittedName>
        <fullName evidence="2">HupE / UreJ protein</fullName>
    </submittedName>
</protein>
<keyword evidence="1" id="KW-1133">Transmembrane helix</keyword>
<proteinExistence type="predicted"/>
<dbReference type="STRING" id="576117.SAMN04488138_104158"/>
<name>A0A1I3QZ14_9RHOB</name>
<accession>A0A1I3QZ14</accession>
<dbReference type="GeneID" id="98664519"/>
<keyword evidence="1" id="KW-0472">Membrane</keyword>
<dbReference type="InterPro" id="IPR032809">
    <property type="entry name" value="Put_HupE_UreJ"/>
</dbReference>
<dbReference type="Proteomes" id="UP000183299">
    <property type="component" value="Unassembled WGS sequence"/>
</dbReference>
<gene>
    <name evidence="2" type="ORF">SAMN04488138_104158</name>
</gene>
<sequence>MEYLLNFRKALQPVVMLWLACVMALGFVTPAASHQMDPAVISALVQSDHVEITIRDALEPLIAISQVDPKSNADAERVNSLYRDLRTSDPATLEEVLRQNWDVISANFHVYAGDTRLELSLDSVTVPEIGDPLQLRFSSLTMTAALPADDTPVRFSWRADFGPFSIHQAGGDGDGYTELLQGGQESQFMPRAAPVKQSASSLFVRFVVSGFEHIVPKGTDHILFVLGLFLFSLRIKPILAQVTAFTLAHSITLALASLNIVSLPASIVEPLIAVSIVYVALENILFANRGAISLARVAVVFGFGLLHGLGFASVLSDVGLPAGQFLIGLVGFNVGVELGQLSVICAALLLVGLPFGQKPWYRSYIVIPVSAVIAVIGLWWAIERVFF</sequence>
<feature type="transmembrane region" description="Helical" evidence="1">
    <location>
        <begin position="267"/>
        <end position="287"/>
    </location>
</feature>